<name>A0A9P4R9V1_9PLEO</name>
<keyword evidence="4" id="KW-1185">Reference proteome</keyword>
<dbReference type="Gene3D" id="3.40.50.1820">
    <property type="entry name" value="alpha/beta hydrolase"/>
    <property type="match status" value="1"/>
</dbReference>
<dbReference type="Proteomes" id="UP000799444">
    <property type="component" value="Unassembled WGS sequence"/>
</dbReference>
<evidence type="ECO:0000313" key="4">
    <source>
        <dbReference type="Proteomes" id="UP000799444"/>
    </source>
</evidence>
<sequence>MTFIQTLTKFLTLASGEEVFWREAGSVNSPTVLLLHGFPSSSHQFRNLIPLLAPKYRVIAPDFPGFGFTTVPDNYTYTFDNIANSIDNFLNAIPNPPKKYSIYVFDYGAPVGTRLTLKHPERIESIITQNGNFYVEGLGSFWDPIRALWTDNSTEHRDALRPFLTINGTKSQYDGGEEHPEAVPPEAYTLDQALLDRPGNKEIQLGLFYDYQNNLLLYPKIQEYFRKSQVPTLVAWGKKDSFFIYPGAEAFKRDLPKAQISPIDGGHFVLENHVEEMARLMLDFLEKNGIC</sequence>
<dbReference type="PANTHER" id="PTHR42977">
    <property type="entry name" value="HYDROLASE-RELATED"/>
    <property type="match status" value="1"/>
</dbReference>
<organism evidence="3 4">
    <name type="scientific">Polyplosphaeria fusca</name>
    <dbReference type="NCBI Taxonomy" id="682080"/>
    <lineage>
        <taxon>Eukaryota</taxon>
        <taxon>Fungi</taxon>
        <taxon>Dikarya</taxon>
        <taxon>Ascomycota</taxon>
        <taxon>Pezizomycotina</taxon>
        <taxon>Dothideomycetes</taxon>
        <taxon>Pleosporomycetidae</taxon>
        <taxon>Pleosporales</taxon>
        <taxon>Tetraplosphaeriaceae</taxon>
        <taxon>Polyplosphaeria</taxon>
    </lineage>
</organism>
<gene>
    <name evidence="3" type="ORF">EJ04DRAFT_509042</name>
</gene>
<dbReference type="OrthoDB" id="284184at2759"/>
<proteinExistence type="predicted"/>
<dbReference type="InterPro" id="IPR000639">
    <property type="entry name" value="Epox_hydrolase-like"/>
</dbReference>
<dbReference type="PRINTS" id="PR00412">
    <property type="entry name" value="EPOXHYDRLASE"/>
</dbReference>
<dbReference type="SUPFAM" id="SSF53474">
    <property type="entry name" value="alpha/beta-Hydrolases"/>
    <property type="match status" value="1"/>
</dbReference>
<dbReference type="InterPro" id="IPR051340">
    <property type="entry name" value="Haloalkane_dehalogenase"/>
</dbReference>
<accession>A0A9P4R9V1</accession>
<evidence type="ECO:0000256" key="1">
    <source>
        <dbReference type="ARBA" id="ARBA00022801"/>
    </source>
</evidence>
<feature type="domain" description="AB hydrolase-1" evidence="2">
    <location>
        <begin position="30"/>
        <end position="273"/>
    </location>
</feature>
<evidence type="ECO:0000259" key="2">
    <source>
        <dbReference type="Pfam" id="PF00561"/>
    </source>
</evidence>
<keyword evidence="1" id="KW-0378">Hydrolase</keyword>
<dbReference type="GO" id="GO:0004301">
    <property type="term" value="F:epoxide hydrolase activity"/>
    <property type="evidence" value="ECO:0007669"/>
    <property type="project" value="TreeGrafter"/>
</dbReference>
<dbReference type="InterPro" id="IPR029058">
    <property type="entry name" value="AB_hydrolase_fold"/>
</dbReference>
<dbReference type="Pfam" id="PF00561">
    <property type="entry name" value="Abhydrolase_1"/>
    <property type="match status" value="1"/>
</dbReference>
<dbReference type="InterPro" id="IPR000073">
    <property type="entry name" value="AB_hydrolase_1"/>
</dbReference>
<comment type="caution">
    <text evidence="3">The sequence shown here is derived from an EMBL/GenBank/DDBJ whole genome shotgun (WGS) entry which is preliminary data.</text>
</comment>
<evidence type="ECO:0000313" key="3">
    <source>
        <dbReference type="EMBL" id="KAF2739339.1"/>
    </source>
</evidence>
<dbReference type="PANTHER" id="PTHR42977:SF3">
    <property type="entry name" value="AB HYDROLASE-1 DOMAIN-CONTAINING PROTEIN"/>
    <property type="match status" value="1"/>
</dbReference>
<reference evidence="3" key="1">
    <citation type="journal article" date="2020" name="Stud. Mycol.">
        <title>101 Dothideomycetes genomes: a test case for predicting lifestyles and emergence of pathogens.</title>
        <authorList>
            <person name="Haridas S."/>
            <person name="Albert R."/>
            <person name="Binder M."/>
            <person name="Bloem J."/>
            <person name="Labutti K."/>
            <person name="Salamov A."/>
            <person name="Andreopoulos B."/>
            <person name="Baker S."/>
            <person name="Barry K."/>
            <person name="Bills G."/>
            <person name="Bluhm B."/>
            <person name="Cannon C."/>
            <person name="Castanera R."/>
            <person name="Culley D."/>
            <person name="Daum C."/>
            <person name="Ezra D."/>
            <person name="Gonzalez J."/>
            <person name="Henrissat B."/>
            <person name="Kuo A."/>
            <person name="Liang C."/>
            <person name="Lipzen A."/>
            <person name="Lutzoni F."/>
            <person name="Magnuson J."/>
            <person name="Mondo S."/>
            <person name="Nolan M."/>
            <person name="Ohm R."/>
            <person name="Pangilinan J."/>
            <person name="Park H.-J."/>
            <person name="Ramirez L."/>
            <person name="Alfaro M."/>
            <person name="Sun H."/>
            <person name="Tritt A."/>
            <person name="Yoshinaga Y."/>
            <person name="Zwiers L.-H."/>
            <person name="Turgeon B."/>
            <person name="Goodwin S."/>
            <person name="Spatafora J."/>
            <person name="Crous P."/>
            <person name="Grigoriev I."/>
        </authorList>
    </citation>
    <scope>NUCLEOTIDE SEQUENCE</scope>
    <source>
        <strain evidence="3">CBS 125425</strain>
    </source>
</reference>
<dbReference type="PRINTS" id="PR00111">
    <property type="entry name" value="ABHYDROLASE"/>
</dbReference>
<protein>
    <submittedName>
        <fullName evidence="3">Alpha/beta-hydrolase</fullName>
    </submittedName>
</protein>
<dbReference type="AlphaFoldDB" id="A0A9P4R9V1"/>
<dbReference type="EMBL" id="ML996105">
    <property type="protein sequence ID" value="KAF2739339.1"/>
    <property type="molecule type" value="Genomic_DNA"/>
</dbReference>